<reference evidence="3 4" key="1">
    <citation type="submission" date="2020-03" db="EMBL/GenBank/DDBJ databases">
        <title>Genomic Encyclopedia of Type Strains, Phase IV (KMG-IV): sequencing the most valuable type-strain genomes for metagenomic binning, comparative biology and taxonomic classification.</title>
        <authorList>
            <person name="Goeker M."/>
        </authorList>
    </citation>
    <scope>NUCLEOTIDE SEQUENCE [LARGE SCALE GENOMIC DNA]</scope>
    <source>
        <strain evidence="3 4">DSM 4736</strain>
    </source>
</reference>
<proteinExistence type="predicted"/>
<dbReference type="EMBL" id="JAATJM010000001">
    <property type="protein sequence ID" value="NJC41168.1"/>
    <property type="molecule type" value="Genomic_DNA"/>
</dbReference>
<comment type="caution">
    <text evidence="3">The sequence shown here is derived from an EMBL/GenBank/DDBJ whole genome shotgun (WGS) entry which is preliminary data.</text>
</comment>
<feature type="region of interest" description="Disordered" evidence="1">
    <location>
        <begin position="142"/>
        <end position="164"/>
    </location>
</feature>
<organism evidence="3 4">
    <name type="scientific">Brevundimonas alba</name>
    <dbReference type="NCBI Taxonomy" id="74314"/>
    <lineage>
        <taxon>Bacteria</taxon>
        <taxon>Pseudomonadati</taxon>
        <taxon>Pseudomonadota</taxon>
        <taxon>Alphaproteobacteria</taxon>
        <taxon>Caulobacterales</taxon>
        <taxon>Caulobacteraceae</taxon>
        <taxon>Brevundimonas</taxon>
    </lineage>
</organism>
<evidence type="ECO:0000313" key="3">
    <source>
        <dbReference type="EMBL" id="NJC41168.1"/>
    </source>
</evidence>
<dbReference type="RefSeq" id="WP_168046044.1">
    <property type="nucleotide sequence ID" value="NZ_JAATJM010000001.1"/>
</dbReference>
<protein>
    <recommendedName>
        <fullName evidence="5">Lipoprotein</fullName>
    </recommendedName>
</protein>
<gene>
    <name evidence="3" type="ORF">GGQ87_001426</name>
</gene>
<keyword evidence="4" id="KW-1185">Reference proteome</keyword>
<evidence type="ECO:0008006" key="5">
    <source>
        <dbReference type="Google" id="ProtNLM"/>
    </source>
</evidence>
<evidence type="ECO:0000256" key="1">
    <source>
        <dbReference type="SAM" id="MobiDB-lite"/>
    </source>
</evidence>
<accession>A0A7X6BML0</accession>
<feature type="compositionally biased region" description="Basic and acidic residues" evidence="1">
    <location>
        <begin position="142"/>
        <end position="152"/>
    </location>
</feature>
<keyword evidence="2" id="KW-0732">Signal</keyword>
<feature type="chain" id="PRO_5031397774" description="Lipoprotein" evidence="2">
    <location>
        <begin position="26"/>
        <end position="164"/>
    </location>
</feature>
<sequence length="164" mass="17805">MSRILLAGVAAISATACLPASTAEACAPLAVVEPNGESYPVNSPRGWARQQAEWRLRSKAVFLAQVSGQRLARDYGVVFTFSPIAPLYDTALPDPVPALARHRGDTCNRPLDLADFVIVYADQTDAGWTVVGFAPLAELQDRPPELPTERQLSRSLYPVPDYPE</sequence>
<evidence type="ECO:0000256" key="2">
    <source>
        <dbReference type="SAM" id="SignalP"/>
    </source>
</evidence>
<dbReference type="PROSITE" id="PS51257">
    <property type="entry name" value="PROKAR_LIPOPROTEIN"/>
    <property type="match status" value="1"/>
</dbReference>
<evidence type="ECO:0000313" key="4">
    <source>
        <dbReference type="Proteomes" id="UP000587415"/>
    </source>
</evidence>
<feature type="signal peptide" evidence="2">
    <location>
        <begin position="1"/>
        <end position="25"/>
    </location>
</feature>
<dbReference type="Proteomes" id="UP000587415">
    <property type="component" value="Unassembled WGS sequence"/>
</dbReference>
<name>A0A7X6BML0_9CAUL</name>
<dbReference type="AlphaFoldDB" id="A0A7X6BML0"/>